<protein>
    <recommendedName>
        <fullName evidence="3">aldehyde dehydrogenase (NAD(+))</fullName>
        <ecNumber evidence="3">1.2.1.3</ecNumber>
    </recommendedName>
</protein>
<dbReference type="EC" id="1.2.1.3" evidence="3"/>
<dbReference type="AlphaFoldDB" id="A0A1G7FI45"/>
<evidence type="ECO:0000313" key="9">
    <source>
        <dbReference type="Proteomes" id="UP000182284"/>
    </source>
</evidence>
<dbReference type="CDD" id="cd07138">
    <property type="entry name" value="ALDH_CddD_SSP0762"/>
    <property type="match status" value="1"/>
</dbReference>
<dbReference type="Gene3D" id="3.40.605.10">
    <property type="entry name" value="Aldehyde Dehydrogenase, Chain A, domain 1"/>
    <property type="match status" value="1"/>
</dbReference>
<feature type="domain" description="Aldehyde dehydrogenase" evidence="7">
    <location>
        <begin position="15"/>
        <end position="473"/>
    </location>
</feature>
<evidence type="ECO:0000256" key="2">
    <source>
        <dbReference type="ARBA" id="ARBA00023002"/>
    </source>
</evidence>
<accession>A0A1G7FI45</accession>
<dbReference type="PROSITE" id="PS00687">
    <property type="entry name" value="ALDEHYDE_DEHYDR_GLU"/>
    <property type="match status" value="1"/>
</dbReference>
<gene>
    <name evidence="8" type="ORF">SAMN04488117_10197</name>
</gene>
<comment type="similarity">
    <text evidence="1 6">Belongs to the aldehyde dehydrogenase family.</text>
</comment>
<dbReference type="Gene3D" id="3.40.309.10">
    <property type="entry name" value="Aldehyde Dehydrogenase, Chain A, domain 2"/>
    <property type="match status" value="1"/>
</dbReference>
<dbReference type="Pfam" id="PF00171">
    <property type="entry name" value="Aldedh"/>
    <property type="match status" value="1"/>
</dbReference>
<dbReference type="InterPro" id="IPR016160">
    <property type="entry name" value="Ald_DH_CS_CYS"/>
</dbReference>
<dbReference type="PROSITE" id="PS00070">
    <property type="entry name" value="ALDEHYDE_DEHYDR_CYS"/>
    <property type="match status" value="1"/>
</dbReference>
<dbReference type="InterPro" id="IPR029510">
    <property type="entry name" value="Ald_DH_CS_GLU"/>
</dbReference>
<name>A0A1G7FI45_9RHOB</name>
<evidence type="ECO:0000256" key="5">
    <source>
        <dbReference type="PROSITE-ProRule" id="PRU10007"/>
    </source>
</evidence>
<evidence type="ECO:0000313" key="8">
    <source>
        <dbReference type="EMBL" id="SDE75532.1"/>
    </source>
</evidence>
<comment type="catalytic activity">
    <reaction evidence="4">
        <text>an aldehyde + NAD(+) + H2O = a carboxylate + NADH + 2 H(+)</text>
        <dbReference type="Rhea" id="RHEA:16185"/>
        <dbReference type="ChEBI" id="CHEBI:15377"/>
        <dbReference type="ChEBI" id="CHEBI:15378"/>
        <dbReference type="ChEBI" id="CHEBI:17478"/>
        <dbReference type="ChEBI" id="CHEBI:29067"/>
        <dbReference type="ChEBI" id="CHEBI:57540"/>
        <dbReference type="ChEBI" id="CHEBI:57945"/>
        <dbReference type="EC" id="1.2.1.3"/>
    </reaction>
</comment>
<dbReference type="PANTHER" id="PTHR42804">
    <property type="entry name" value="ALDEHYDE DEHYDROGENASE"/>
    <property type="match status" value="1"/>
</dbReference>
<proteinExistence type="inferred from homology"/>
<organism evidence="8 9">
    <name type="scientific">Celeribacter baekdonensis</name>
    <dbReference type="NCBI Taxonomy" id="875171"/>
    <lineage>
        <taxon>Bacteria</taxon>
        <taxon>Pseudomonadati</taxon>
        <taxon>Pseudomonadota</taxon>
        <taxon>Alphaproteobacteria</taxon>
        <taxon>Rhodobacterales</taxon>
        <taxon>Roseobacteraceae</taxon>
        <taxon>Celeribacter</taxon>
    </lineage>
</organism>
<dbReference type="SUPFAM" id="SSF53720">
    <property type="entry name" value="ALDH-like"/>
    <property type="match status" value="1"/>
</dbReference>
<dbReference type="Proteomes" id="UP000182284">
    <property type="component" value="Unassembled WGS sequence"/>
</dbReference>
<dbReference type="EMBL" id="FNBL01000001">
    <property type="protein sequence ID" value="SDE75532.1"/>
    <property type="molecule type" value="Genomic_DNA"/>
</dbReference>
<reference evidence="8 9" key="1">
    <citation type="submission" date="2016-10" db="EMBL/GenBank/DDBJ databases">
        <authorList>
            <person name="de Groot N.N."/>
        </authorList>
    </citation>
    <scope>NUCLEOTIDE SEQUENCE [LARGE SCALE GENOMIC DNA]</scope>
    <source>
        <strain evidence="8 9">DSM 27375</strain>
    </source>
</reference>
<evidence type="ECO:0000256" key="4">
    <source>
        <dbReference type="ARBA" id="ARBA00049194"/>
    </source>
</evidence>
<dbReference type="RefSeq" id="WP_074640026.1">
    <property type="nucleotide sequence ID" value="NZ_FNBL01000001.1"/>
</dbReference>
<dbReference type="FunFam" id="3.40.605.10:FF:000007">
    <property type="entry name" value="NAD/NADP-dependent betaine aldehyde dehydrogenase"/>
    <property type="match status" value="1"/>
</dbReference>
<dbReference type="FunFam" id="3.40.309.10:FF:000009">
    <property type="entry name" value="Aldehyde dehydrogenase A"/>
    <property type="match status" value="1"/>
</dbReference>
<evidence type="ECO:0000256" key="6">
    <source>
        <dbReference type="RuleBase" id="RU003345"/>
    </source>
</evidence>
<evidence type="ECO:0000259" key="7">
    <source>
        <dbReference type="Pfam" id="PF00171"/>
    </source>
</evidence>
<dbReference type="OrthoDB" id="9812625at2"/>
<keyword evidence="2 6" id="KW-0560">Oxidoreductase</keyword>
<dbReference type="InterPro" id="IPR016163">
    <property type="entry name" value="Ald_DH_C"/>
</dbReference>
<dbReference type="InterPro" id="IPR016161">
    <property type="entry name" value="Ald_DH/histidinol_DH"/>
</dbReference>
<dbReference type="PANTHER" id="PTHR42804:SF1">
    <property type="entry name" value="ALDEHYDE DEHYDROGENASE-RELATED"/>
    <property type="match status" value="1"/>
</dbReference>
<evidence type="ECO:0000256" key="1">
    <source>
        <dbReference type="ARBA" id="ARBA00009986"/>
    </source>
</evidence>
<feature type="active site" evidence="5">
    <location>
        <position position="248"/>
    </location>
</feature>
<dbReference type="GO" id="GO:0004029">
    <property type="term" value="F:aldehyde dehydrogenase (NAD+) activity"/>
    <property type="evidence" value="ECO:0007669"/>
    <property type="project" value="UniProtKB-EC"/>
</dbReference>
<evidence type="ECO:0000256" key="3">
    <source>
        <dbReference type="ARBA" id="ARBA00024226"/>
    </source>
</evidence>
<dbReference type="InterPro" id="IPR015590">
    <property type="entry name" value="Aldehyde_DH_dom"/>
</dbReference>
<dbReference type="InterPro" id="IPR016162">
    <property type="entry name" value="Ald_DH_N"/>
</dbReference>
<sequence>MTELKTDRFYIGGQWVAPQGGETLDVINPATEEIFASVAMGTTADVDAAVAAAKAAFPAFSRTTKAERLELLAAIRSAYQARYDEMAQAISEEMGAPISLSDRAQAAVGIGHLDGVVKALETFEFEHKNAVGDVILHEPIGVCGFITPWNWPINQIALKVIPAIAAGCTMVLKPSELTPMSALLYAEILADAGVPAGVFNLVNGDGPTVGAAISSHPDVAMISFTGSTRAGVEISKAAAATVKRVTLELGGKSPNILLDDCDLDAAVKRGVRHCFQNTGQSCNAPTRMLVPASQYEAAMEIAKEAAEATTVGLPSLPGSHIGPLVSQMQYDRVQSLIQVGIEDGARVVAGGLGRPEGFNRGYFCRPTVFGDVTNDMRIAQEEVFGPVLVMIAYQDDADAVRIANDTPYGLAAYIQTGDEARGLAMARDIRAGMVHLNGSDISYGSPFGGYKLSGNGREGGVYGIEDFCEIKAISV</sequence>